<reference evidence="13 14" key="1">
    <citation type="submission" date="2019-03" db="EMBL/GenBank/DDBJ databases">
        <title>Flavobacterium AT-3-2 sp. nov., isolated from arctic soil.</title>
        <authorList>
            <person name="Chaudhary D.K."/>
        </authorList>
    </citation>
    <scope>NUCLEOTIDE SEQUENCE [LARGE SCALE GENOMIC DNA]</scope>
    <source>
        <strain evidence="13 14">AT-3-2</strain>
    </source>
</reference>
<keyword evidence="8 10" id="KW-0131">Cell cycle</keyword>
<evidence type="ECO:0000313" key="13">
    <source>
        <dbReference type="EMBL" id="TDD78721.1"/>
    </source>
</evidence>
<comment type="subcellular location">
    <subcellularLocation>
        <location evidence="10">Cell membrane</location>
        <topology evidence="10">Peripheral membrane protein</topology>
        <orientation evidence="10">Cytoplasmic side</orientation>
    </subcellularLocation>
</comment>
<keyword evidence="14" id="KW-1185">Reference proteome</keyword>
<keyword evidence="6 10" id="KW-0573">Peptidoglycan synthesis</keyword>
<evidence type="ECO:0000256" key="10">
    <source>
        <dbReference type="HAMAP-Rule" id="MF_00033"/>
    </source>
</evidence>
<evidence type="ECO:0000313" key="14">
    <source>
        <dbReference type="Proteomes" id="UP000295278"/>
    </source>
</evidence>
<dbReference type="EC" id="2.4.1.227" evidence="10"/>
<feature type="binding site" evidence="10">
    <location>
        <position position="295"/>
    </location>
    <ligand>
        <name>UDP-N-acetyl-alpha-D-glucosamine</name>
        <dbReference type="ChEBI" id="CHEBI:57705"/>
    </ligand>
</feature>
<keyword evidence="7 10" id="KW-0472">Membrane</keyword>
<dbReference type="GO" id="GO:0051991">
    <property type="term" value="F:UDP-N-acetyl-D-glucosamine:N-acetylmuramoyl-L-alanyl-D-glutamyl-meso-2,6-diaminopimelyl-D-alanyl-D-alanine-diphosphoundecaprenol 4-beta-N-acetylglucosaminlytransferase activity"/>
    <property type="evidence" value="ECO:0007669"/>
    <property type="project" value="RHEA"/>
</dbReference>
<feature type="binding site" evidence="10">
    <location>
        <position position="127"/>
    </location>
    <ligand>
        <name>UDP-N-acetyl-alpha-D-glucosamine</name>
        <dbReference type="ChEBI" id="CHEBI:57705"/>
    </ligand>
</feature>
<keyword evidence="4 10" id="KW-0808">Transferase</keyword>
<keyword evidence="1 10" id="KW-1003">Cell membrane</keyword>
<dbReference type="Gene3D" id="3.40.50.2000">
    <property type="entry name" value="Glycogen Phosphorylase B"/>
    <property type="match status" value="2"/>
</dbReference>
<feature type="binding site" evidence="10">
    <location>
        <position position="200"/>
    </location>
    <ligand>
        <name>UDP-N-acetyl-alpha-D-glucosamine</name>
        <dbReference type="ChEBI" id="CHEBI:57705"/>
    </ligand>
</feature>
<comment type="similarity">
    <text evidence="10">Belongs to the glycosyltransferase 28 family. MurG subfamily.</text>
</comment>
<proteinExistence type="inferred from homology"/>
<evidence type="ECO:0000256" key="3">
    <source>
        <dbReference type="ARBA" id="ARBA00022676"/>
    </source>
</evidence>
<dbReference type="PANTHER" id="PTHR21015:SF22">
    <property type="entry name" value="GLYCOSYLTRANSFERASE"/>
    <property type="match status" value="1"/>
</dbReference>
<keyword evidence="9 10" id="KW-0961">Cell wall biogenesis/degradation</keyword>
<dbReference type="AlphaFoldDB" id="A0A4R5AZN5"/>
<organism evidence="13 14">
    <name type="scientific">Flavobacterium caseinilyticum</name>
    <dbReference type="NCBI Taxonomy" id="2541732"/>
    <lineage>
        <taxon>Bacteria</taxon>
        <taxon>Pseudomonadati</taxon>
        <taxon>Bacteroidota</taxon>
        <taxon>Flavobacteriia</taxon>
        <taxon>Flavobacteriales</taxon>
        <taxon>Flavobacteriaceae</taxon>
        <taxon>Flavobacterium</taxon>
    </lineage>
</organism>
<dbReference type="SUPFAM" id="SSF53756">
    <property type="entry name" value="UDP-Glycosyltransferase/glycogen phosphorylase"/>
    <property type="match status" value="1"/>
</dbReference>
<dbReference type="CDD" id="cd03785">
    <property type="entry name" value="GT28_MurG"/>
    <property type="match status" value="1"/>
</dbReference>
<dbReference type="GO" id="GO:0071555">
    <property type="term" value="P:cell wall organization"/>
    <property type="evidence" value="ECO:0007669"/>
    <property type="project" value="UniProtKB-KW"/>
</dbReference>
<dbReference type="InterPro" id="IPR006009">
    <property type="entry name" value="GlcNAc_MurG"/>
</dbReference>
<dbReference type="RefSeq" id="WP_131908471.1">
    <property type="nucleotide sequence ID" value="NZ_SMFM01000001.1"/>
</dbReference>
<dbReference type="PANTHER" id="PTHR21015">
    <property type="entry name" value="UDP-N-ACETYLGLUCOSAMINE--N-ACETYLMURAMYL-(PENTAPEPTIDE) PYROPHOSPHORYL-UNDECAPRENOL N-ACETYLGLUCOSAMINE TRANSFERASE 1"/>
    <property type="match status" value="1"/>
</dbReference>
<dbReference type="NCBIfam" id="TIGR01133">
    <property type="entry name" value="murG"/>
    <property type="match status" value="1"/>
</dbReference>
<dbReference type="GO" id="GO:0005975">
    <property type="term" value="P:carbohydrate metabolic process"/>
    <property type="evidence" value="ECO:0007669"/>
    <property type="project" value="InterPro"/>
</dbReference>
<evidence type="ECO:0000256" key="6">
    <source>
        <dbReference type="ARBA" id="ARBA00022984"/>
    </source>
</evidence>
<evidence type="ECO:0000256" key="2">
    <source>
        <dbReference type="ARBA" id="ARBA00022618"/>
    </source>
</evidence>
<feature type="binding site" evidence="10">
    <location>
        <position position="168"/>
    </location>
    <ligand>
        <name>UDP-N-acetyl-alpha-D-glucosamine</name>
        <dbReference type="ChEBI" id="CHEBI:57705"/>
    </ligand>
</feature>
<dbReference type="InterPro" id="IPR004276">
    <property type="entry name" value="GlycoTrans_28_N"/>
</dbReference>
<evidence type="ECO:0000256" key="1">
    <source>
        <dbReference type="ARBA" id="ARBA00022475"/>
    </source>
</evidence>
<comment type="function">
    <text evidence="10">Cell wall formation. Catalyzes the transfer of a GlcNAc subunit on undecaprenyl-pyrophosphoryl-MurNAc-pentapeptide (lipid intermediate I) to form undecaprenyl-pyrophosphoryl-MurNAc-(pentapeptide)GlcNAc (lipid intermediate II).</text>
</comment>
<feature type="domain" description="Glycosyl transferase family 28 C-terminal" evidence="12">
    <location>
        <begin position="193"/>
        <end position="344"/>
    </location>
</feature>
<dbReference type="InterPro" id="IPR007235">
    <property type="entry name" value="Glyco_trans_28_C"/>
</dbReference>
<accession>A0A4R5AZN5</accession>
<evidence type="ECO:0000259" key="11">
    <source>
        <dbReference type="Pfam" id="PF03033"/>
    </source>
</evidence>
<gene>
    <name evidence="10 13" type="primary">murG</name>
    <name evidence="13" type="ORF">E0F89_03560</name>
</gene>
<evidence type="ECO:0000256" key="9">
    <source>
        <dbReference type="ARBA" id="ARBA00023316"/>
    </source>
</evidence>
<feature type="domain" description="Glycosyltransferase family 28 N-terminal" evidence="11">
    <location>
        <begin position="6"/>
        <end position="145"/>
    </location>
</feature>
<evidence type="ECO:0000256" key="4">
    <source>
        <dbReference type="ARBA" id="ARBA00022679"/>
    </source>
</evidence>
<dbReference type="OrthoDB" id="9808936at2"/>
<dbReference type="GO" id="GO:0050511">
    <property type="term" value="F:undecaprenyldiphospho-muramoylpentapeptide beta-N-acetylglucosaminyltransferase activity"/>
    <property type="evidence" value="ECO:0007669"/>
    <property type="project" value="UniProtKB-UniRule"/>
</dbReference>
<evidence type="ECO:0000256" key="8">
    <source>
        <dbReference type="ARBA" id="ARBA00023306"/>
    </source>
</evidence>
<dbReference type="HAMAP" id="MF_00033">
    <property type="entry name" value="MurG"/>
    <property type="match status" value="1"/>
</dbReference>
<dbReference type="GO" id="GO:0005886">
    <property type="term" value="C:plasma membrane"/>
    <property type="evidence" value="ECO:0007669"/>
    <property type="project" value="UniProtKB-SubCell"/>
</dbReference>
<dbReference type="Proteomes" id="UP000295278">
    <property type="component" value="Unassembled WGS sequence"/>
</dbReference>
<evidence type="ECO:0000259" key="12">
    <source>
        <dbReference type="Pfam" id="PF04101"/>
    </source>
</evidence>
<comment type="catalytic activity">
    <reaction evidence="10">
        <text>di-trans,octa-cis-undecaprenyl diphospho-N-acetyl-alpha-D-muramoyl-L-alanyl-D-glutamyl-meso-2,6-diaminopimeloyl-D-alanyl-D-alanine + UDP-N-acetyl-alpha-D-glucosamine = di-trans,octa-cis-undecaprenyl diphospho-[N-acetyl-alpha-D-glucosaminyl-(1-&gt;4)]-N-acetyl-alpha-D-muramoyl-L-alanyl-D-glutamyl-meso-2,6-diaminopimeloyl-D-alanyl-D-alanine + UDP + H(+)</text>
        <dbReference type="Rhea" id="RHEA:31227"/>
        <dbReference type="ChEBI" id="CHEBI:15378"/>
        <dbReference type="ChEBI" id="CHEBI:57705"/>
        <dbReference type="ChEBI" id="CHEBI:58223"/>
        <dbReference type="ChEBI" id="CHEBI:61387"/>
        <dbReference type="ChEBI" id="CHEBI:61388"/>
        <dbReference type="EC" id="2.4.1.227"/>
    </reaction>
</comment>
<protein>
    <recommendedName>
        <fullName evidence="10">UDP-N-acetylglucosamine--N-acetylmuramyl-(pentapeptide) pyrophosphoryl-undecaprenol N-acetylglucosamine transferase</fullName>
        <ecNumber evidence="10">2.4.1.227</ecNumber>
    </recommendedName>
    <alternativeName>
        <fullName evidence="10">Undecaprenyl-PP-MurNAc-pentapeptide-UDPGlcNAc GlcNAc transferase</fullName>
    </alternativeName>
</protein>
<keyword evidence="5 10" id="KW-0133">Cell shape</keyword>
<evidence type="ECO:0000256" key="5">
    <source>
        <dbReference type="ARBA" id="ARBA00022960"/>
    </source>
</evidence>
<dbReference type="Pfam" id="PF03033">
    <property type="entry name" value="Glyco_transf_28"/>
    <property type="match status" value="1"/>
</dbReference>
<feature type="binding site" evidence="10">
    <location>
        <begin position="13"/>
        <end position="15"/>
    </location>
    <ligand>
        <name>UDP-N-acetyl-alpha-D-glucosamine</name>
        <dbReference type="ChEBI" id="CHEBI:57705"/>
    </ligand>
</feature>
<dbReference type="GO" id="GO:0051301">
    <property type="term" value="P:cell division"/>
    <property type="evidence" value="ECO:0007669"/>
    <property type="project" value="UniProtKB-KW"/>
</dbReference>
<evidence type="ECO:0000256" key="7">
    <source>
        <dbReference type="ARBA" id="ARBA00023136"/>
    </source>
</evidence>
<comment type="pathway">
    <text evidence="10">Cell wall biogenesis; peptidoglycan biosynthesis.</text>
</comment>
<dbReference type="Pfam" id="PF04101">
    <property type="entry name" value="Glyco_tran_28_C"/>
    <property type="match status" value="1"/>
</dbReference>
<keyword evidence="2 10" id="KW-0132">Cell division</keyword>
<feature type="binding site" evidence="10">
    <location>
        <position position="250"/>
    </location>
    <ligand>
        <name>UDP-N-acetyl-alpha-D-glucosamine</name>
        <dbReference type="ChEBI" id="CHEBI:57705"/>
    </ligand>
</feature>
<keyword evidence="3 10" id="KW-0328">Glycosyltransferase</keyword>
<dbReference type="GO" id="GO:0009252">
    <property type="term" value="P:peptidoglycan biosynthetic process"/>
    <property type="evidence" value="ECO:0007669"/>
    <property type="project" value="UniProtKB-UniRule"/>
</dbReference>
<name>A0A4R5AZN5_9FLAO</name>
<dbReference type="UniPathway" id="UPA00219"/>
<comment type="caution">
    <text evidence="13">The sequence shown here is derived from an EMBL/GenBank/DDBJ whole genome shotgun (WGS) entry which is preliminary data.</text>
</comment>
<sequence length="362" mass="40407">MKQYRFILSGGGTGGHIYPAIAIANELKSRFPDAEFLFVGANDKMEMQKVPQAGYKIKGLWIAGLQRRLTFDNTLFPIKLITSLFKSRTIIREFKPDVVIGTGGFASGPLLQVAAITGIPTVIQEQNSYPGITNKLLSKKAKKICVAYENLERFFPRDKMILTGNPVRQDLIDIESKRAEAIQYFKLDPNKKTLLVLGGSLGARRLNQLIEKELPKILSQNVQVIWQCGKLYLEDYKKDAAAHVQVSAFIERMDLVYAAADIIISRAGASSVSELCIVGKPVIFIPSPNVAEDHQTKNAQSVVDRKGAIMLKETELDSEFMLVFEALLNDKGKQDQLRENIKQLAMPEATKKIVDEIVKLIR</sequence>
<dbReference type="EMBL" id="SMFM01000001">
    <property type="protein sequence ID" value="TDD78721.1"/>
    <property type="molecule type" value="Genomic_DNA"/>
</dbReference>
<comment type="caution">
    <text evidence="10">Lacks conserved residue(s) required for the propagation of feature annotation.</text>
</comment>
<dbReference type="GO" id="GO:0008360">
    <property type="term" value="P:regulation of cell shape"/>
    <property type="evidence" value="ECO:0007669"/>
    <property type="project" value="UniProtKB-KW"/>
</dbReference>